<protein>
    <submittedName>
        <fullName evidence="1">Uncharacterized protein</fullName>
    </submittedName>
</protein>
<reference evidence="1 2" key="1">
    <citation type="submission" date="2020-08" db="EMBL/GenBank/DDBJ databases">
        <title>Genomic Encyclopedia of Type Strains, Phase IV (KMG-IV): sequencing the most valuable type-strain genomes for metagenomic binning, comparative biology and taxonomic classification.</title>
        <authorList>
            <person name="Goeker M."/>
        </authorList>
    </citation>
    <scope>NUCLEOTIDE SEQUENCE [LARGE SCALE GENOMIC DNA]</scope>
    <source>
        <strain evidence="1 2">DSM 12141</strain>
    </source>
</reference>
<dbReference type="Proteomes" id="UP000541136">
    <property type="component" value="Unassembled WGS sequence"/>
</dbReference>
<evidence type="ECO:0000313" key="1">
    <source>
        <dbReference type="EMBL" id="MBB6085345.1"/>
    </source>
</evidence>
<name>A0A7W9TR41_CASDE</name>
<gene>
    <name evidence="1" type="ORF">HNR28_003402</name>
</gene>
<evidence type="ECO:0000313" key="2">
    <source>
        <dbReference type="Proteomes" id="UP000541136"/>
    </source>
</evidence>
<organism evidence="1 2">
    <name type="scientific">Castellaniella defragrans</name>
    <name type="common">Alcaligenes defragrans</name>
    <dbReference type="NCBI Taxonomy" id="75697"/>
    <lineage>
        <taxon>Bacteria</taxon>
        <taxon>Pseudomonadati</taxon>
        <taxon>Pseudomonadota</taxon>
        <taxon>Betaproteobacteria</taxon>
        <taxon>Burkholderiales</taxon>
        <taxon>Alcaligenaceae</taxon>
        <taxon>Castellaniella</taxon>
    </lineage>
</organism>
<dbReference type="EMBL" id="JACHIB010000024">
    <property type="protein sequence ID" value="MBB6085345.1"/>
    <property type="molecule type" value="Genomic_DNA"/>
</dbReference>
<dbReference type="RefSeq" id="WP_280528051.1">
    <property type="nucleotide sequence ID" value="NZ_JACHIB010000024.1"/>
</dbReference>
<dbReference type="AlphaFoldDB" id="A0A7W9TR41"/>
<sequence length="40" mass="4716">MKNIVMKQVDFKHCHYEDCHYEVDGRQKVTEILPPLSAGR</sequence>
<proteinExistence type="predicted"/>
<comment type="caution">
    <text evidence="1">The sequence shown here is derived from an EMBL/GenBank/DDBJ whole genome shotgun (WGS) entry which is preliminary data.</text>
</comment>
<accession>A0A7W9TR41</accession>